<accession>A0A940DJQ4</accession>
<protein>
    <recommendedName>
        <fullName evidence="1">CinA-like protein</fullName>
    </recommendedName>
</protein>
<dbReference type="SUPFAM" id="SSF142433">
    <property type="entry name" value="CinA-like"/>
    <property type="match status" value="1"/>
</dbReference>
<feature type="domain" description="MoaB/Mog" evidence="2">
    <location>
        <begin position="4"/>
        <end position="171"/>
    </location>
</feature>
<evidence type="ECO:0000313" key="4">
    <source>
        <dbReference type="Proteomes" id="UP000712007"/>
    </source>
</evidence>
<dbReference type="HAMAP" id="MF_00226_B">
    <property type="entry name" value="CinA_B"/>
    <property type="match status" value="1"/>
</dbReference>
<evidence type="ECO:0000256" key="1">
    <source>
        <dbReference type="HAMAP-Rule" id="MF_00226"/>
    </source>
</evidence>
<dbReference type="Gene3D" id="3.40.980.10">
    <property type="entry name" value="MoaB/Mog-like domain"/>
    <property type="match status" value="1"/>
</dbReference>
<dbReference type="AlphaFoldDB" id="A0A940DJQ4"/>
<dbReference type="InterPro" id="IPR050101">
    <property type="entry name" value="CinA"/>
</dbReference>
<dbReference type="NCBIfam" id="NF001813">
    <property type="entry name" value="PRK00549.1"/>
    <property type="match status" value="1"/>
</dbReference>
<evidence type="ECO:0000259" key="2">
    <source>
        <dbReference type="SMART" id="SM00852"/>
    </source>
</evidence>
<gene>
    <name evidence="3" type="ORF">IAC51_06190</name>
</gene>
<dbReference type="Proteomes" id="UP000712007">
    <property type="component" value="Unassembled WGS sequence"/>
</dbReference>
<reference evidence="3" key="1">
    <citation type="submission" date="2020-10" db="EMBL/GenBank/DDBJ databases">
        <authorList>
            <person name="Gilroy R."/>
        </authorList>
    </citation>
    <scope>NUCLEOTIDE SEQUENCE</scope>
    <source>
        <strain evidence="3">3924</strain>
    </source>
</reference>
<dbReference type="InterPro" id="IPR008135">
    <property type="entry name" value="Competence-induced_CinA"/>
</dbReference>
<dbReference type="NCBIfam" id="TIGR00200">
    <property type="entry name" value="cinA_nterm"/>
    <property type="match status" value="1"/>
</dbReference>
<dbReference type="Pfam" id="PF00994">
    <property type="entry name" value="MoCF_biosynth"/>
    <property type="match status" value="1"/>
</dbReference>
<evidence type="ECO:0000313" key="3">
    <source>
        <dbReference type="EMBL" id="MBO8440224.1"/>
    </source>
</evidence>
<dbReference type="InterPro" id="IPR036425">
    <property type="entry name" value="MoaB/Mog-like_dom_sf"/>
</dbReference>
<dbReference type="Gene3D" id="3.30.70.2860">
    <property type="match status" value="1"/>
</dbReference>
<dbReference type="InterPro" id="IPR001453">
    <property type="entry name" value="MoaB/Mog_dom"/>
</dbReference>
<dbReference type="CDD" id="cd00885">
    <property type="entry name" value="cinA"/>
    <property type="match status" value="1"/>
</dbReference>
<dbReference type="PIRSF" id="PIRSF006728">
    <property type="entry name" value="CinA"/>
    <property type="match status" value="1"/>
</dbReference>
<name>A0A940DJQ4_9BACT</name>
<reference evidence="3" key="2">
    <citation type="journal article" date="2021" name="PeerJ">
        <title>Extensive microbial diversity within the chicken gut microbiome revealed by metagenomics and culture.</title>
        <authorList>
            <person name="Gilroy R."/>
            <person name="Ravi A."/>
            <person name="Getino M."/>
            <person name="Pursley I."/>
            <person name="Horton D.L."/>
            <person name="Alikhan N.F."/>
            <person name="Baker D."/>
            <person name="Gharbi K."/>
            <person name="Hall N."/>
            <person name="Watson M."/>
            <person name="Adriaenssens E.M."/>
            <person name="Foster-Nyarko E."/>
            <person name="Jarju S."/>
            <person name="Secka A."/>
            <person name="Antonio M."/>
            <person name="Oren A."/>
            <person name="Chaudhuri R.R."/>
            <person name="La Ragione R."/>
            <person name="Hildebrand F."/>
            <person name="Pallen M.J."/>
        </authorList>
    </citation>
    <scope>NUCLEOTIDE SEQUENCE</scope>
    <source>
        <strain evidence="3">3924</strain>
    </source>
</reference>
<dbReference type="InterPro" id="IPR041424">
    <property type="entry name" value="CinA_KH"/>
</dbReference>
<dbReference type="SUPFAM" id="SSF53218">
    <property type="entry name" value="Molybdenum cofactor biosynthesis proteins"/>
    <property type="match status" value="1"/>
</dbReference>
<dbReference type="SMART" id="SM00852">
    <property type="entry name" value="MoCF_biosynth"/>
    <property type="match status" value="1"/>
</dbReference>
<dbReference type="InterPro" id="IPR036653">
    <property type="entry name" value="CinA-like_C"/>
</dbReference>
<comment type="similarity">
    <text evidence="1">Belongs to the CinA family.</text>
</comment>
<dbReference type="PANTHER" id="PTHR13939">
    <property type="entry name" value="NICOTINAMIDE-NUCLEOTIDE AMIDOHYDROLASE PNCC"/>
    <property type="match status" value="1"/>
</dbReference>
<dbReference type="NCBIfam" id="TIGR00199">
    <property type="entry name" value="PncC_domain"/>
    <property type="match status" value="1"/>
</dbReference>
<comment type="caution">
    <text evidence="3">The sequence shown here is derived from an EMBL/GenBank/DDBJ whole genome shotgun (WGS) entry which is preliminary data.</text>
</comment>
<dbReference type="Gene3D" id="3.90.950.20">
    <property type="entry name" value="CinA-like"/>
    <property type="match status" value="1"/>
</dbReference>
<proteinExistence type="inferred from homology"/>
<sequence length="414" mass="45387">MKSYIINIGDELLIGQVVNTNASWMAENLNKNNIAVSEVVVVGDDADAIRRHVQYGLDNADVTIITGGLGPTKDDITKKTLADMFGSRLVTHGQTLNHVRDYFSLRNLPMLEVNYGQALVPEDCTVLFNKMGTAPGMWFERGGRIVVSLPGVPFEMKWLMDEYVIPRLISRLGHDAIVHKTVLTCGIGESFLAEKIAAWEEALPGHIRLAYLPSAGEVRLRLSAYGSDHEKLAVEIDEEIAKLREIVGDNIYGYDNDTFASVIGDMLRSRKARLGTAESCTGGLIANKITQIAGASDYYVGGMVSYSNSAKINRLNVNPNTIEQYGAVSRQTAVEMARGCLSCYGVDYAVATTGIAGPGGGSEEKPVGTVYIAVASRSYVHCEKYVFTTTRVQHQERTANQALFDLWQFLKKEM</sequence>
<dbReference type="InterPro" id="IPR008136">
    <property type="entry name" value="CinA_C"/>
</dbReference>
<dbReference type="Pfam" id="PF18146">
    <property type="entry name" value="CinA_KH"/>
    <property type="match status" value="1"/>
</dbReference>
<organism evidence="3 4">
    <name type="scientific">Candidatus Aphodosoma intestinipullorum</name>
    <dbReference type="NCBI Taxonomy" id="2840674"/>
    <lineage>
        <taxon>Bacteria</taxon>
        <taxon>Pseudomonadati</taxon>
        <taxon>Bacteroidota</taxon>
        <taxon>Bacteroidia</taxon>
        <taxon>Bacteroidales</taxon>
        <taxon>Candidatus Aphodosoma</taxon>
    </lineage>
</organism>
<dbReference type="NCBIfam" id="TIGR00177">
    <property type="entry name" value="molyb_syn"/>
    <property type="match status" value="1"/>
</dbReference>
<dbReference type="PANTHER" id="PTHR13939:SF0">
    <property type="entry name" value="NMN AMIDOHYDROLASE-LIKE PROTEIN YFAY"/>
    <property type="match status" value="1"/>
</dbReference>
<dbReference type="EMBL" id="JADIMV010000105">
    <property type="protein sequence ID" value="MBO8440224.1"/>
    <property type="molecule type" value="Genomic_DNA"/>
</dbReference>
<dbReference type="Pfam" id="PF02464">
    <property type="entry name" value="CinA"/>
    <property type="match status" value="1"/>
</dbReference>